<keyword evidence="2" id="KW-1185">Reference proteome</keyword>
<dbReference type="Proteomes" id="UP000022141">
    <property type="component" value="Unassembled WGS sequence"/>
</dbReference>
<dbReference type="eggNOG" id="COG3749">
    <property type="taxonomic scope" value="Bacteria"/>
</dbReference>
<proteinExistence type="predicted"/>
<protein>
    <recommendedName>
        <fullName evidence="3">Oxidoreductase probably involved in sulfite reduction</fullName>
    </recommendedName>
</protein>
<name>A0A011R2I6_ACCRE</name>
<dbReference type="EMBL" id="JEMY01000056">
    <property type="protein sequence ID" value="EXI85404.1"/>
    <property type="molecule type" value="Genomic_DNA"/>
</dbReference>
<organism evidence="1 2">
    <name type="scientific">Accumulibacter regalis</name>
    <dbReference type="NCBI Taxonomy" id="522306"/>
    <lineage>
        <taxon>Bacteria</taxon>
        <taxon>Pseudomonadati</taxon>
        <taxon>Pseudomonadota</taxon>
        <taxon>Betaproteobacteria</taxon>
        <taxon>Candidatus Accumulibacter</taxon>
    </lineage>
</organism>
<dbReference type="Pfam" id="PF06073">
    <property type="entry name" value="DUF934"/>
    <property type="match status" value="1"/>
</dbReference>
<comment type="caution">
    <text evidence="1">The sequence shown here is derived from an EMBL/GenBank/DDBJ whole genome shotgun (WGS) entry which is preliminary data.</text>
</comment>
<reference evidence="1" key="1">
    <citation type="submission" date="2014-02" db="EMBL/GenBank/DDBJ databases">
        <title>Expanding our view of genomic diversity in Candidatus Accumulibacter clades.</title>
        <authorList>
            <person name="Skennerton C.T."/>
            <person name="Barr J.J."/>
            <person name="Slater F.R."/>
            <person name="Bond P.L."/>
            <person name="Tyson G.W."/>
        </authorList>
    </citation>
    <scope>NUCLEOTIDE SEQUENCE [LARGE SCALE GENOMIC DNA]</scope>
</reference>
<dbReference type="PATRIC" id="fig|1454004.3.peg.3627"/>
<dbReference type="AlphaFoldDB" id="A0A011R2I6"/>
<dbReference type="PIRSF" id="PIRSF030820">
    <property type="entry name" value="UCP030820"/>
    <property type="match status" value="1"/>
</dbReference>
<gene>
    <name evidence="1" type="ORF">AW11_03527</name>
</gene>
<evidence type="ECO:0008006" key="3">
    <source>
        <dbReference type="Google" id="ProtNLM"/>
    </source>
</evidence>
<evidence type="ECO:0000313" key="2">
    <source>
        <dbReference type="Proteomes" id="UP000022141"/>
    </source>
</evidence>
<sequence>MPRIIKNTQIVDDHWQVLTLAEGETPESVTLPAEPTLLPLAVWLARRDGIAAARLPIGVWLDAGEGPEALADDLDRLAVIGVNFPKFTDGRSYSSARLLRERYAYKGEIRALGDVQQDQLFFMRRCGIDAYALRADKDLEKALAGLAVFSNTYQAAVDQPQPLFRRRPENGKEAA</sequence>
<dbReference type="STRING" id="1454004.AW11_03527"/>
<evidence type="ECO:0000313" key="1">
    <source>
        <dbReference type="EMBL" id="EXI85404.1"/>
    </source>
</evidence>
<accession>A0A011R2I6</accession>
<dbReference type="InterPro" id="IPR008318">
    <property type="entry name" value="UCP030820"/>
</dbReference>